<protein>
    <submittedName>
        <fullName evidence="1">Uncharacterized protein</fullName>
    </submittedName>
</protein>
<accession>A0A7J7KST6</accession>
<organism evidence="1 2">
    <name type="scientific">Bugula neritina</name>
    <name type="common">Brown bryozoan</name>
    <name type="synonym">Sertularia neritina</name>
    <dbReference type="NCBI Taxonomy" id="10212"/>
    <lineage>
        <taxon>Eukaryota</taxon>
        <taxon>Metazoa</taxon>
        <taxon>Spiralia</taxon>
        <taxon>Lophotrochozoa</taxon>
        <taxon>Bryozoa</taxon>
        <taxon>Gymnolaemata</taxon>
        <taxon>Cheilostomatida</taxon>
        <taxon>Flustrina</taxon>
        <taxon>Buguloidea</taxon>
        <taxon>Bugulidae</taxon>
        <taxon>Bugula</taxon>
    </lineage>
</organism>
<name>A0A7J7KST6_BUGNE</name>
<reference evidence="1" key="1">
    <citation type="submission" date="2020-06" db="EMBL/GenBank/DDBJ databases">
        <title>Draft genome of Bugula neritina, a colonial animal packing powerful symbionts and potential medicines.</title>
        <authorList>
            <person name="Rayko M."/>
        </authorList>
    </citation>
    <scope>NUCLEOTIDE SEQUENCE [LARGE SCALE GENOMIC DNA]</scope>
    <source>
        <strain evidence="1">Kwan_BN1</strain>
    </source>
</reference>
<keyword evidence="2" id="KW-1185">Reference proteome</keyword>
<proteinExistence type="predicted"/>
<evidence type="ECO:0000313" key="2">
    <source>
        <dbReference type="Proteomes" id="UP000593567"/>
    </source>
</evidence>
<dbReference type="EMBL" id="VXIV02000063">
    <property type="protein sequence ID" value="KAF6041252.1"/>
    <property type="molecule type" value="Genomic_DNA"/>
</dbReference>
<sequence>MLCGIEAGNYTTVAYVLCTQVRLMLLHCIVNRLDQYTLHNVKEPLIPYASYYKHLSALLTQCCTSIHCAV</sequence>
<evidence type="ECO:0000313" key="1">
    <source>
        <dbReference type="EMBL" id="KAF6041252.1"/>
    </source>
</evidence>
<gene>
    <name evidence="1" type="ORF">EB796_000414</name>
</gene>
<comment type="caution">
    <text evidence="1">The sequence shown here is derived from an EMBL/GenBank/DDBJ whole genome shotgun (WGS) entry which is preliminary data.</text>
</comment>
<dbReference type="AlphaFoldDB" id="A0A7J7KST6"/>
<dbReference type="Proteomes" id="UP000593567">
    <property type="component" value="Unassembled WGS sequence"/>
</dbReference>